<proteinExistence type="predicted"/>
<accession>A0A314XU38</accession>
<evidence type="ECO:0000313" key="2">
    <source>
        <dbReference type="Proteomes" id="UP000250321"/>
    </source>
</evidence>
<sequence length="143" mass="15931">MRQALTCSFTFHQDLGRCVLDQKTKTTKHLTDLTCEGFKLSAALKSIADSTSHQVSSTTSPTEISLLIGHIAKPIAWCHVVSEVDTLVCRPDPIHHDRSLPQKKIYRPDHIASPARPRSARWCMLMVRTTRAVYLGGISQDPP</sequence>
<name>A0A314XU38_PRUYE</name>
<comment type="caution">
    <text evidence="1">The sequence shown here is derived from an EMBL/GenBank/DDBJ whole genome shotgun (WGS) entry which is preliminary data.</text>
</comment>
<reference evidence="1 2" key="1">
    <citation type="submission" date="2018-02" db="EMBL/GenBank/DDBJ databases">
        <title>Draft genome of wild Prunus yedoensis var. nudiflora.</title>
        <authorList>
            <person name="Baek S."/>
            <person name="Kim J.-H."/>
            <person name="Choi K."/>
            <person name="Kim G.-B."/>
            <person name="Cho A."/>
            <person name="Jang H."/>
            <person name="Shin C.-H."/>
            <person name="Yu H.-J."/>
            <person name="Mun J.-H."/>
        </authorList>
    </citation>
    <scope>NUCLEOTIDE SEQUENCE [LARGE SCALE GENOMIC DNA]</scope>
    <source>
        <strain evidence="2">cv. Jeju island</strain>
        <tissue evidence="1">Leaf</tissue>
    </source>
</reference>
<dbReference type="AlphaFoldDB" id="A0A314XU38"/>
<keyword evidence="2" id="KW-1185">Reference proteome</keyword>
<protein>
    <submittedName>
        <fullName evidence="1">Uncharacterized protein</fullName>
    </submittedName>
</protein>
<organism evidence="1 2">
    <name type="scientific">Prunus yedoensis var. nudiflora</name>
    <dbReference type="NCBI Taxonomy" id="2094558"/>
    <lineage>
        <taxon>Eukaryota</taxon>
        <taxon>Viridiplantae</taxon>
        <taxon>Streptophyta</taxon>
        <taxon>Embryophyta</taxon>
        <taxon>Tracheophyta</taxon>
        <taxon>Spermatophyta</taxon>
        <taxon>Magnoliopsida</taxon>
        <taxon>eudicotyledons</taxon>
        <taxon>Gunneridae</taxon>
        <taxon>Pentapetalae</taxon>
        <taxon>rosids</taxon>
        <taxon>fabids</taxon>
        <taxon>Rosales</taxon>
        <taxon>Rosaceae</taxon>
        <taxon>Amygdaloideae</taxon>
        <taxon>Amygdaleae</taxon>
        <taxon>Prunus</taxon>
    </lineage>
</organism>
<dbReference type="EMBL" id="PJQY01002130">
    <property type="protein sequence ID" value="PQP96239.1"/>
    <property type="molecule type" value="Genomic_DNA"/>
</dbReference>
<gene>
    <name evidence="1" type="ORF">Pyn_21389</name>
</gene>
<evidence type="ECO:0000313" key="1">
    <source>
        <dbReference type="EMBL" id="PQP96239.1"/>
    </source>
</evidence>
<dbReference type="Proteomes" id="UP000250321">
    <property type="component" value="Unassembled WGS sequence"/>
</dbReference>